<keyword evidence="5" id="KW-0997">Cell inner membrane</keyword>
<feature type="disulfide bond" description="Redox-active" evidence="14">
    <location>
        <begin position="36"/>
        <end position="39"/>
    </location>
</feature>
<evidence type="ECO:0000256" key="7">
    <source>
        <dbReference type="ARBA" id="ARBA00022982"/>
    </source>
</evidence>
<reference evidence="17" key="1">
    <citation type="journal article" date="2019" name="Int. J. Syst. Evol. Microbiol.">
        <title>The Global Catalogue of Microorganisms (GCM) 10K type strain sequencing project: providing services to taxonomists for standard genome sequencing and annotation.</title>
        <authorList>
            <consortium name="The Broad Institute Genomics Platform"/>
            <consortium name="The Broad Institute Genome Sequencing Center for Infectious Disease"/>
            <person name="Wu L."/>
            <person name="Ma J."/>
        </authorList>
    </citation>
    <scope>NUCLEOTIDE SEQUENCE [LARGE SCALE GENOMIC DNA]</scope>
    <source>
        <strain evidence="17">JCM 17805</strain>
    </source>
</reference>
<feature type="topological domain" description="Cytoplasmic" evidence="14">
    <location>
        <begin position="1"/>
        <end position="9"/>
    </location>
</feature>
<dbReference type="RefSeq" id="WP_345196614.1">
    <property type="nucleotide sequence ID" value="NZ_BAABFL010000395.1"/>
</dbReference>
<dbReference type="HAMAP" id="MF_00286">
    <property type="entry name" value="DsbB"/>
    <property type="match status" value="1"/>
</dbReference>
<keyword evidence="13 14" id="KW-0676">Redox-active center</keyword>
<dbReference type="Pfam" id="PF02600">
    <property type="entry name" value="DsbB"/>
    <property type="match status" value="1"/>
</dbReference>
<name>A0ABP8V5T5_9GAMM</name>
<evidence type="ECO:0000256" key="12">
    <source>
        <dbReference type="ARBA" id="ARBA00023186"/>
    </source>
</evidence>
<evidence type="ECO:0000256" key="4">
    <source>
        <dbReference type="ARBA" id="ARBA00022475"/>
    </source>
</evidence>
<dbReference type="InterPro" id="IPR023380">
    <property type="entry name" value="DsbB-like_sf"/>
</dbReference>
<keyword evidence="7 14" id="KW-0249">Electron transport</keyword>
<evidence type="ECO:0000256" key="3">
    <source>
        <dbReference type="ARBA" id="ARBA00022448"/>
    </source>
</evidence>
<evidence type="ECO:0000256" key="13">
    <source>
        <dbReference type="ARBA" id="ARBA00023284"/>
    </source>
</evidence>
<evidence type="ECO:0000256" key="9">
    <source>
        <dbReference type="ARBA" id="ARBA00023002"/>
    </source>
</evidence>
<evidence type="ECO:0000313" key="17">
    <source>
        <dbReference type="Proteomes" id="UP001500604"/>
    </source>
</evidence>
<feature type="topological domain" description="Cytoplasmic" evidence="14">
    <location>
        <begin position="162"/>
        <end position="167"/>
    </location>
</feature>
<evidence type="ECO:0000256" key="8">
    <source>
        <dbReference type="ARBA" id="ARBA00022989"/>
    </source>
</evidence>
<dbReference type="PANTHER" id="PTHR36570:SF3">
    <property type="entry name" value="DISULFIDE BOND FORMATION PROTEIN B"/>
    <property type="match status" value="1"/>
</dbReference>
<dbReference type="Proteomes" id="UP001500604">
    <property type="component" value="Unassembled WGS sequence"/>
</dbReference>
<evidence type="ECO:0000256" key="5">
    <source>
        <dbReference type="ARBA" id="ARBA00022519"/>
    </source>
</evidence>
<comment type="caution">
    <text evidence="14">Lacks conserved residue(s) required for the propagation of feature annotation.</text>
</comment>
<evidence type="ECO:0000313" key="16">
    <source>
        <dbReference type="EMBL" id="GAA4650435.1"/>
    </source>
</evidence>
<keyword evidence="6 14" id="KW-0812">Transmembrane</keyword>
<evidence type="ECO:0000256" key="14">
    <source>
        <dbReference type="HAMAP-Rule" id="MF_00286"/>
    </source>
</evidence>
<feature type="transmembrane region" description="Helical" evidence="15">
    <location>
        <begin position="140"/>
        <end position="160"/>
    </location>
</feature>
<keyword evidence="8 14" id="KW-1133">Transmembrane helix</keyword>
<dbReference type="SUPFAM" id="SSF158442">
    <property type="entry name" value="DsbB-like"/>
    <property type="match status" value="1"/>
</dbReference>
<keyword evidence="12 14" id="KW-0143">Chaperone</keyword>
<accession>A0ABP8V5T5</accession>
<comment type="similarity">
    <text evidence="2 14">Belongs to the DsbB family.</text>
</comment>
<keyword evidence="10 14" id="KW-0472">Membrane</keyword>
<comment type="function">
    <text evidence="14">Required for disulfide bond formation in some periplasmic proteins. Acts by oxidizing the DsbA protein.</text>
</comment>
<organism evidence="16 17">
    <name type="scientific">Kistimonas scapharcae</name>
    <dbReference type="NCBI Taxonomy" id="1036133"/>
    <lineage>
        <taxon>Bacteria</taxon>
        <taxon>Pseudomonadati</taxon>
        <taxon>Pseudomonadota</taxon>
        <taxon>Gammaproteobacteria</taxon>
        <taxon>Oceanospirillales</taxon>
        <taxon>Endozoicomonadaceae</taxon>
        <taxon>Kistimonas</taxon>
    </lineage>
</organism>
<feature type="topological domain" description="Cytoplasmic" evidence="14">
    <location>
        <begin position="62"/>
        <end position="67"/>
    </location>
</feature>
<keyword evidence="17" id="KW-1185">Reference proteome</keyword>
<dbReference type="Gene3D" id="1.20.1550.10">
    <property type="entry name" value="DsbB-like"/>
    <property type="match status" value="1"/>
</dbReference>
<keyword evidence="3 14" id="KW-0813">Transport</keyword>
<gene>
    <name evidence="14" type="primary">dsbB</name>
    <name evidence="16" type="ORF">GCM10023116_27180</name>
</gene>
<feature type="transmembrane region" description="Helical" evidence="15">
    <location>
        <begin position="12"/>
        <end position="32"/>
    </location>
</feature>
<evidence type="ECO:0000256" key="10">
    <source>
        <dbReference type="ARBA" id="ARBA00023136"/>
    </source>
</evidence>
<dbReference type="InterPro" id="IPR022920">
    <property type="entry name" value="Disulphide_bond_form_DsbB"/>
</dbReference>
<evidence type="ECO:0000256" key="6">
    <source>
        <dbReference type="ARBA" id="ARBA00022692"/>
    </source>
</evidence>
<evidence type="ECO:0000256" key="1">
    <source>
        <dbReference type="ARBA" id="ARBA00004429"/>
    </source>
</evidence>
<protein>
    <recommendedName>
        <fullName evidence="14">Disulfide bond formation protein B</fullName>
    </recommendedName>
    <alternativeName>
        <fullName evidence="14">Disulfide oxidoreductase</fullName>
    </alternativeName>
</protein>
<dbReference type="InterPro" id="IPR050183">
    <property type="entry name" value="DsbB"/>
</dbReference>
<feature type="transmembrane region" description="Helical" evidence="15">
    <location>
        <begin position="44"/>
        <end position="62"/>
    </location>
</feature>
<keyword evidence="9 14" id="KW-0560">Oxidoreductase</keyword>
<dbReference type="PANTHER" id="PTHR36570">
    <property type="entry name" value="DISULFIDE BOND FORMATION PROTEIN B"/>
    <property type="match status" value="1"/>
</dbReference>
<dbReference type="InterPro" id="IPR003752">
    <property type="entry name" value="DiS_bond_form_DsbB/BdbC"/>
</dbReference>
<dbReference type="EMBL" id="BAABFL010000395">
    <property type="protein sequence ID" value="GAA4650435.1"/>
    <property type="molecule type" value="Genomic_DNA"/>
</dbReference>
<comment type="caution">
    <text evidence="16">The sequence shown here is derived from an EMBL/GenBank/DDBJ whole genome shotgun (WGS) entry which is preliminary data.</text>
</comment>
<proteinExistence type="inferred from homology"/>
<sequence length="167" mass="18291">MLIPKSRHLHILAFLAVIGLLATAMFFEHVMMLEPCPLCITQRIAFLILGLTSLIAAIHNPAGRGLRVYGGLILTFAIVGAGLAIRQLYLQGLPPEEAPACMPGIGYLADVLPMNELIRVMFSGTGDCAEVQWRFLGLSIPGWTLIAFIGYSLFGVLEMIRKRDIVR</sequence>
<evidence type="ECO:0000256" key="15">
    <source>
        <dbReference type="SAM" id="Phobius"/>
    </source>
</evidence>
<comment type="subcellular location">
    <subcellularLocation>
        <location evidence="1">Cell inner membrane</location>
        <topology evidence="1">Multi-pass membrane protein</topology>
    </subcellularLocation>
    <subcellularLocation>
        <location evidence="14">Cell membrane</location>
        <topology evidence="14">Multi-pass membrane protein</topology>
    </subcellularLocation>
</comment>
<evidence type="ECO:0000256" key="2">
    <source>
        <dbReference type="ARBA" id="ARBA00008823"/>
    </source>
</evidence>
<feature type="topological domain" description="Periplasmic" evidence="14">
    <location>
        <begin position="27"/>
        <end position="44"/>
    </location>
</feature>
<feature type="transmembrane region" description="Helical" evidence="15">
    <location>
        <begin position="69"/>
        <end position="89"/>
    </location>
</feature>
<evidence type="ECO:0000256" key="11">
    <source>
        <dbReference type="ARBA" id="ARBA00023157"/>
    </source>
</evidence>
<keyword evidence="4 14" id="KW-1003">Cell membrane</keyword>
<keyword evidence="11 14" id="KW-1015">Disulfide bond</keyword>